<feature type="domain" description="Histidine kinase" evidence="20">
    <location>
        <begin position="528"/>
        <end position="749"/>
    </location>
</feature>
<dbReference type="InterPro" id="IPR036097">
    <property type="entry name" value="HisK_dim/P_sf"/>
</dbReference>
<dbReference type="RefSeq" id="WP_306102066.1">
    <property type="nucleotide sequence ID" value="NZ_CP162601.1"/>
</dbReference>
<evidence type="ECO:0000259" key="24">
    <source>
        <dbReference type="PROSITE" id="PS50894"/>
    </source>
</evidence>
<evidence type="ECO:0000256" key="13">
    <source>
        <dbReference type="ARBA" id="ARBA00022989"/>
    </source>
</evidence>
<dbReference type="SMART" id="SM00448">
    <property type="entry name" value="REC"/>
    <property type="match status" value="1"/>
</dbReference>
<evidence type="ECO:0000256" key="19">
    <source>
        <dbReference type="SAM" id="Phobius"/>
    </source>
</evidence>
<dbReference type="InterPro" id="IPR004358">
    <property type="entry name" value="Sig_transdc_His_kin-like_C"/>
</dbReference>
<name>A0AB39HF52_9VIBR</name>
<keyword evidence="11" id="KW-0378">Hydrolase</keyword>
<dbReference type="SUPFAM" id="SSF103190">
    <property type="entry name" value="Sensory domain-like"/>
    <property type="match status" value="1"/>
</dbReference>
<dbReference type="InterPro" id="IPR003661">
    <property type="entry name" value="HisK_dim/P_dom"/>
</dbReference>
<dbReference type="InterPro" id="IPR008207">
    <property type="entry name" value="Sig_transdc_His_kin_Hpt_dom"/>
</dbReference>
<feature type="domain" description="PAS" evidence="22">
    <location>
        <begin position="368"/>
        <end position="413"/>
    </location>
</feature>
<dbReference type="AlphaFoldDB" id="A0AB39HF52"/>
<reference evidence="25" key="1">
    <citation type="submission" date="2024-07" db="EMBL/GenBank/DDBJ databases">
        <title>Genome Analysis of a Potential Novel Vibrio Species Secreting pH- and Thermo-stable Alginate Lyase and its Application in Producing Alginate Oligosaccharides.</title>
        <authorList>
            <person name="Huang H."/>
            <person name="Bao K."/>
        </authorList>
    </citation>
    <scope>NUCLEOTIDE SEQUENCE</scope>
    <source>
        <strain evidence="25">HB236076</strain>
    </source>
</reference>
<dbReference type="InterPro" id="IPR036890">
    <property type="entry name" value="HATPase_C_sf"/>
</dbReference>
<keyword evidence="5" id="KW-1003">Cell membrane</keyword>
<evidence type="ECO:0000256" key="8">
    <source>
        <dbReference type="ARBA" id="ARBA00022692"/>
    </source>
</evidence>
<dbReference type="Gene3D" id="3.40.50.2300">
    <property type="match status" value="1"/>
</dbReference>
<dbReference type="PROSITE" id="PS50112">
    <property type="entry name" value="PAS"/>
    <property type="match status" value="1"/>
</dbReference>
<dbReference type="CDD" id="cd00082">
    <property type="entry name" value="HisKA"/>
    <property type="match status" value="1"/>
</dbReference>
<keyword evidence="10" id="KW-0418">Kinase</keyword>
<evidence type="ECO:0000256" key="15">
    <source>
        <dbReference type="ARBA" id="ARBA00023136"/>
    </source>
</evidence>
<dbReference type="Gene3D" id="3.30.565.10">
    <property type="entry name" value="Histidine kinase-like ATPase, C-terminal domain"/>
    <property type="match status" value="1"/>
</dbReference>
<dbReference type="InterPro" id="IPR048760">
    <property type="entry name" value="VP0354-like_sensor_dom"/>
</dbReference>
<accession>A0AB39HF52</accession>
<evidence type="ECO:0000259" key="20">
    <source>
        <dbReference type="PROSITE" id="PS50109"/>
    </source>
</evidence>
<dbReference type="InterPro" id="IPR035965">
    <property type="entry name" value="PAS-like_dom_sf"/>
</dbReference>
<keyword evidence="9" id="KW-0547">Nucleotide-binding</keyword>
<dbReference type="Pfam" id="PF13426">
    <property type="entry name" value="PAS_9"/>
    <property type="match status" value="1"/>
</dbReference>
<sequence length="1178" mass="132463">MNEAIPASTKTPKSAPIGSYLFALLLLLTIAAVFISEKNIHRDVMESVEQDLNNSVNVAAQVFNREIESYEQMARLILDTPPIKGLIDTQNEKNTTLYSNSYQYWKDSMEAIFTAFMMRNPSIDQLRIISSQNERGMEIVRVERQSGTLNVVSDDRLQNKADSSYVKTINQLNPGEIYISDIELNREFGRIQIPFNPTIRIGIPIFNSQTNQRFGLLIININAKDIISQTLDTYPKNVGFFITNQLNQVIYHPDDQYKYQNDLRPDSDINAIYQPLSTTVGTGIALYLDNDNQQIYQTVKKTVFNQNSAEQQRTFYLHSFVDDGVISRLTNERRQDIYLILGVCFAIFFSLLILLQRMMTNQLLLSKTRSEHEAVVNGSSDAIIGVNKDFVVTIWNESAYRFFGRHKSETLGEPIDSLTLFNCGSIHSYLHSVLAQQPVEHVELDATSSFGSTFPTKVTFSPITQESGQITGVTLIISDITQQRQAQQEIEQVTQNLEETVKVRTRELAIAHKEALKASQVKSAFISNISHEMRTPLNGIMGTINLIQQDPLSASQRRFLSMMETSSESLYNLINDVLDLSKIEAGKLELIEDNFNTINILEGLVLSLSVKAQQKELEVNIDFSGIEHLLIYGDNHRLKQVIINVFSNAVKFTHSGRIDVYFRTKSLPSGHIRFECEIQDTGIGIAKQSQEHLFEAFSQEHSRTSTRYGGSGLGLSICKQLCKIMDGDITLNSEKGVGSTFSFFTLFSYPTQGNLCVTPSLAKYQAIIFSDDSIQAQTVSNTFRFFSASADVIAVDDYANCEPRQPQIIVLDQGFHNFDNVLDLYQQQRDASPFEIQLLILAQFQDKSFANIHGAKVLSKPLMMSELINAIDNQDPNLGWLMNTHNASVIPEDTPVPLHSGLSVLAVDDNDINNEVSSSLLETMNVNALLATNGREAIEKLKTAQNDNCPVHIILMDCQMPEIDGYSATRLIRNGEAGEKYRHIPIIAMTASAMSGEKERCLDAGMNDYITKPIHPQTLYNKLTQWQNEGLLISPPLTLLPNNVASKPETQEAKPARHSPNMHNTPIWNKENALERMLNNEALLNKIASMFLNTAEQKMLSLSQTLEEGNKEAIRKQSHAIKGLAADLGAERLTNKLAEMETRAQFNTENEFESLYQDIIQEYKLLKQALHEHLQSAA</sequence>
<dbReference type="FunFam" id="3.30.565.10:FF:000010">
    <property type="entry name" value="Sensor histidine kinase RcsC"/>
    <property type="match status" value="1"/>
</dbReference>
<dbReference type="PROSITE" id="PS50894">
    <property type="entry name" value="HPT"/>
    <property type="match status" value="1"/>
</dbReference>
<feature type="domain" description="Response regulatory" evidence="21">
    <location>
        <begin position="903"/>
        <end position="1027"/>
    </location>
</feature>
<keyword evidence="14" id="KW-0902">Two-component regulatory system</keyword>
<keyword evidence="15 19" id="KW-0472">Membrane</keyword>
<gene>
    <name evidence="25" type="ORF">AB0763_12325</name>
</gene>
<feature type="transmembrane region" description="Helical" evidence="19">
    <location>
        <begin position="337"/>
        <end position="355"/>
    </location>
</feature>
<dbReference type="Pfam" id="PF01627">
    <property type="entry name" value="Hpt"/>
    <property type="match status" value="1"/>
</dbReference>
<dbReference type="CDD" id="cd16922">
    <property type="entry name" value="HATPase_EvgS-ArcB-TorS-like"/>
    <property type="match status" value="1"/>
</dbReference>
<dbReference type="SUPFAM" id="SSF47384">
    <property type="entry name" value="Homodimeric domain of signal transducing histidine kinase"/>
    <property type="match status" value="1"/>
</dbReference>
<evidence type="ECO:0000256" key="3">
    <source>
        <dbReference type="ARBA" id="ARBA00004651"/>
    </source>
</evidence>
<dbReference type="Pfam" id="PF00512">
    <property type="entry name" value="HisKA"/>
    <property type="match status" value="1"/>
</dbReference>
<dbReference type="SUPFAM" id="SSF47226">
    <property type="entry name" value="Histidine-containing phosphotransfer domain, HPT domain"/>
    <property type="match status" value="1"/>
</dbReference>
<organism evidence="25">
    <name type="scientific">Vibrio sp. HB236076</name>
    <dbReference type="NCBI Taxonomy" id="3232307"/>
    <lineage>
        <taxon>Bacteria</taxon>
        <taxon>Pseudomonadati</taxon>
        <taxon>Pseudomonadota</taxon>
        <taxon>Gammaproteobacteria</taxon>
        <taxon>Vibrionales</taxon>
        <taxon>Vibrionaceae</taxon>
        <taxon>Vibrio</taxon>
    </lineage>
</organism>
<dbReference type="Pfam" id="PF00072">
    <property type="entry name" value="Response_reg"/>
    <property type="match status" value="1"/>
</dbReference>
<dbReference type="Pfam" id="PF21623">
    <property type="entry name" value="HK_sensor_dom_bact"/>
    <property type="match status" value="1"/>
</dbReference>
<feature type="coiled-coil region" evidence="18">
    <location>
        <begin position="1092"/>
        <end position="1150"/>
    </location>
</feature>
<dbReference type="KEGG" id="vih:AB0763_12325"/>
<evidence type="ECO:0000256" key="4">
    <source>
        <dbReference type="ARBA" id="ARBA00012438"/>
    </source>
</evidence>
<dbReference type="InterPro" id="IPR005467">
    <property type="entry name" value="His_kinase_dom"/>
</dbReference>
<evidence type="ECO:0000256" key="10">
    <source>
        <dbReference type="ARBA" id="ARBA00022777"/>
    </source>
</evidence>
<dbReference type="Gene3D" id="3.30.450.20">
    <property type="entry name" value="PAS domain"/>
    <property type="match status" value="2"/>
</dbReference>
<feature type="modified residue" description="4-aspartylphosphate" evidence="17">
    <location>
        <position position="957"/>
    </location>
</feature>
<keyword evidence="12 25" id="KW-0067">ATP-binding</keyword>
<evidence type="ECO:0000256" key="12">
    <source>
        <dbReference type="ARBA" id="ARBA00022840"/>
    </source>
</evidence>
<dbReference type="PROSITE" id="PS50110">
    <property type="entry name" value="RESPONSE_REGULATORY"/>
    <property type="match status" value="1"/>
</dbReference>
<evidence type="ECO:0000256" key="2">
    <source>
        <dbReference type="ARBA" id="ARBA00004533"/>
    </source>
</evidence>
<keyword evidence="13 19" id="KW-1133">Transmembrane helix</keyword>
<feature type="transmembrane region" description="Helical" evidence="19">
    <location>
        <begin position="17"/>
        <end position="35"/>
    </location>
</feature>
<dbReference type="GO" id="GO:0016787">
    <property type="term" value="F:hydrolase activity"/>
    <property type="evidence" value="ECO:0007669"/>
    <property type="project" value="UniProtKB-KW"/>
</dbReference>
<evidence type="ECO:0000259" key="22">
    <source>
        <dbReference type="PROSITE" id="PS50112"/>
    </source>
</evidence>
<dbReference type="PRINTS" id="PR00344">
    <property type="entry name" value="BCTRLSENSOR"/>
</dbReference>
<evidence type="ECO:0000256" key="18">
    <source>
        <dbReference type="SAM" id="Coils"/>
    </source>
</evidence>
<evidence type="ECO:0000256" key="16">
    <source>
        <dbReference type="PROSITE-ProRule" id="PRU00110"/>
    </source>
</evidence>
<dbReference type="SUPFAM" id="SSF55785">
    <property type="entry name" value="PYP-like sensor domain (PAS domain)"/>
    <property type="match status" value="1"/>
</dbReference>
<dbReference type="InterPro" id="IPR036641">
    <property type="entry name" value="HPT_dom_sf"/>
</dbReference>
<dbReference type="GO" id="GO:0005886">
    <property type="term" value="C:plasma membrane"/>
    <property type="evidence" value="ECO:0007669"/>
    <property type="project" value="UniProtKB-SubCell"/>
</dbReference>
<dbReference type="EMBL" id="CP162601">
    <property type="protein sequence ID" value="XDK24936.1"/>
    <property type="molecule type" value="Genomic_DNA"/>
</dbReference>
<dbReference type="CDD" id="cd17546">
    <property type="entry name" value="REC_hyHK_CKI1_RcsC-like"/>
    <property type="match status" value="1"/>
</dbReference>
<protein>
    <recommendedName>
        <fullName evidence="4">histidine kinase</fullName>
        <ecNumber evidence="4">2.7.13.3</ecNumber>
    </recommendedName>
</protein>
<dbReference type="GO" id="GO:0000155">
    <property type="term" value="F:phosphorelay sensor kinase activity"/>
    <property type="evidence" value="ECO:0007669"/>
    <property type="project" value="InterPro"/>
</dbReference>
<dbReference type="Pfam" id="PF02518">
    <property type="entry name" value="HATPase_c"/>
    <property type="match status" value="1"/>
</dbReference>
<evidence type="ECO:0000256" key="11">
    <source>
        <dbReference type="ARBA" id="ARBA00022801"/>
    </source>
</evidence>
<dbReference type="Gene3D" id="1.20.120.160">
    <property type="entry name" value="HPT domain"/>
    <property type="match status" value="1"/>
</dbReference>
<feature type="modified residue" description="Phosphohistidine" evidence="16">
    <location>
        <position position="1119"/>
    </location>
</feature>
<keyword evidence="6 17" id="KW-0597">Phosphoprotein</keyword>
<dbReference type="PROSITE" id="PS50113">
    <property type="entry name" value="PAC"/>
    <property type="match status" value="1"/>
</dbReference>
<keyword evidence="18" id="KW-0175">Coiled coil</keyword>
<dbReference type="PANTHER" id="PTHR45339">
    <property type="entry name" value="HYBRID SIGNAL TRANSDUCTION HISTIDINE KINASE J"/>
    <property type="match status" value="1"/>
</dbReference>
<evidence type="ECO:0000256" key="14">
    <source>
        <dbReference type="ARBA" id="ARBA00023012"/>
    </source>
</evidence>
<dbReference type="SUPFAM" id="SSF52172">
    <property type="entry name" value="CheY-like"/>
    <property type="match status" value="1"/>
</dbReference>
<feature type="domain" description="PAC" evidence="23">
    <location>
        <begin position="440"/>
        <end position="492"/>
    </location>
</feature>
<dbReference type="InterPro" id="IPR003594">
    <property type="entry name" value="HATPase_dom"/>
</dbReference>
<comment type="catalytic activity">
    <reaction evidence="1">
        <text>ATP + protein L-histidine = ADP + protein N-phospho-L-histidine.</text>
        <dbReference type="EC" id="2.7.13.3"/>
    </reaction>
</comment>
<evidence type="ECO:0000256" key="7">
    <source>
        <dbReference type="ARBA" id="ARBA00022679"/>
    </source>
</evidence>
<evidence type="ECO:0000256" key="9">
    <source>
        <dbReference type="ARBA" id="ARBA00022741"/>
    </source>
</evidence>
<evidence type="ECO:0000259" key="21">
    <source>
        <dbReference type="PROSITE" id="PS50110"/>
    </source>
</evidence>
<keyword evidence="7" id="KW-0808">Transferase</keyword>
<evidence type="ECO:0000256" key="1">
    <source>
        <dbReference type="ARBA" id="ARBA00000085"/>
    </source>
</evidence>
<dbReference type="PROSITE" id="PS50109">
    <property type="entry name" value="HIS_KIN"/>
    <property type="match status" value="1"/>
</dbReference>
<dbReference type="InterPro" id="IPR011006">
    <property type="entry name" value="CheY-like_superfamily"/>
</dbReference>
<proteinExistence type="predicted"/>
<comment type="subcellular location">
    <subcellularLocation>
        <location evidence="2">Cell inner membrane</location>
    </subcellularLocation>
    <subcellularLocation>
        <location evidence="3">Cell membrane</location>
        <topology evidence="3">Multi-pass membrane protein</topology>
    </subcellularLocation>
</comment>
<dbReference type="FunFam" id="1.10.287.130:FF:000004">
    <property type="entry name" value="Ethylene receptor 1"/>
    <property type="match status" value="1"/>
</dbReference>
<dbReference type="SMART" id="SM00387">
    <property type="entry name" value="HATPase_c"/>
    <property type="match status" value="1"/>
</dbReference>
<dbReference type="EC" id="2.7.13.3" evidence="4"/>
<dbReference type="GO" id="GO:0005524">
    <property type="term" value="F:ATP binding"/>
    <property type="evidence" value="ECO:0007669"/>
    <property type="project" value="UniProtKB-KW"/>
</dbReference>
<dbReference type="Gene3D" id="1.10.287.130">
    <property type="match status" value="1"/>
</dbReference>
<evidence type="ECO:0000259" key="23">
    <source>
        <dbReference type="PROSITE" id="PS50113"/>
    </source>
</evidence>
<dbReference type="SMART" id="SM00388">
    <property type="entry name" value="HisKA"/>
    <property type="match status" value="1"/>
</dbReference>
<dbReference type="InterPro" id="IPR001789">
    <property type="entry name" value="Sig_transdc_resp-reg_receiver"/>
</dbReference>
<evidence type="ECO:0000313" key="25">
    <source>
        <dbReference type="EMBL" id="XDK24936.1"/>
    </source>
</evidence>
<evidence type="ECO:0000256" key="17">
    <source>
        <dbReference type="PROSITE-ProRule" id="PRU00169"/>
    </source>
</evidence>
<dbReference type="NCBIfam" id="TIGR00229">
    <property type="entry name" value="sensory_box"/>
    <property type="match status" value="1"/>
</dbReference>
<keyword evidence="8 19" id="KW-0812">Transmembrane</keyword>
<dbReference type="PANTHER" id="PTHR45339:SF1">
    <property type="entry name" value="HYBRID SIGNAL TRANSDUCTION HISTIDINE KINASE J"/>
    <property type="match status" value="1"/>
</dbReference>
<feature type="domain" description="HPt" evidence="24">
    <location>
        <begin position="1080"/>
        <end position="1177"/>
    </location>
</feature>
<dbReference type="InterPro" id="IPR000014">
    <property type="entry name" value="PAS"/>
</dbReference>
<evidence type="ECO:0000256" key="6">
    <source>
        <dbReference type="ARBA" id="ARBA00022553"/>
    </source>
</evidence>
<dbReference type="CDD" id="cd00130">
    <property type="entry name" value="PAS"/>
    <property type="match status" value="1"/>
</dbReference>
<dbReference type="InterPro" id="IPR000700">
    <property type="entry name" value="PAS-assoc_C"/>
</dbReference>
<dbReference type="SUPFAM" id="SSF55874">
    <property type="entry name" value="ATPase domain of HSP90 chaperone/DNA topoisomerase II/histidine kinase"/>
    <property type="match status" value="1"/>
</dbReference>
<evidence type="ECO:0000256" key="5">
    <source>
        <dbReference type="ARBA" id="ARBA00022475"/>
    </source>
</evidence>
<dbReference type="InterPro" id="IPR029151">
    <property type="entry name" value="Sensor-like_sf"/>
</dbReference>